<keyword evidence="12" id="KW-1185">Reference proteome</keyword>
<comment type="caution">
    <text evidence="11">The sequence shown here is derived from an EMBL/GenBank/DDBJ whole genome shotgun (WGS) entry which is preliminary data.</text>
</comment>
<gene>
    <name evidence="11" type="ORF">BXY57_0037</name>
</gene>
<keyword evidence="3 6" id="KW-0119">Carbohydrate metabolism</keyword>
<dbReference type="PROSITE" id="PS00698">
    <property type="entry name" value="GH9_3"/>
    <property type="match status" value="1"/>
</dbReference>
<comment type="catalytic activity">
    <reaction evidence="8">
        <text>Endohydrolysis of (1-&gt;4)-beta-D-glucosidic linkages in cellulose, lichenin and cereal beta-D-glucans.</text>
        <dbReference type="EC" id="3.2.1.4"/>
    </reaction>
</comment>
<dbReference type="SUPFAM" id="SSF81296">
    <property type="entry name" value="E set domains"/>
    <property type="match status" value="1"/>
</dbReference>
<reference evidence="11 12" key="1">
    <citation type="submission" date="2017-11" db="EMBL/GenBank/DDBJ databases">
        <title>Genomic Encyclopedia of Archaeal and Bacterial Type Strains, Phase II (KMG-II): From Individual Species to Whole Genera.</title>
        <authorList>
            <person name="Goeker M."/>
        </authorList>
    </citation>
    <scope>NUCLEOTIDE SEQUENCE [LARGE SCALE GENOMIC DNA]</scope>
    <source>
        <strain evidence="11 12">DSM 27268</strain>
    </source>
</reference>
<dbReference type="RefSeq" id="WP_169924807.1">
    <property type="nucleotide sequence ID" value="NZ_PGFG01000001.1"/>
</dbReference>
<feature type="domain" description="Cellulase Ig-like" evidence="10">
    <location>
        <begin position="4"/>
        <end position="79"/>
    </location>
</feature>
<evidence type="ECO:0000256" key="4">
    <source>
        <dbReference type="ARBA" id="ARBA00023295"/>
    </source>
</evidence>
<dbReference type="CDD" id="cd02850">
    <property type="entry name" value="E_set_Cellulase_N"/>
    <property type="match status" value="1"/>
</dbReference>
<dbReference type="GO" id="GO:0030245">
    <property type="term" value="P:cellulose catabolic process"/>
    <property type="evidence" value="ECO:0007669"/>
    <property type="project" value="UniProtKB-KW"/>
</dbReference>
<dbReference type="Proteomes" id="UP000230000">
    <property type="component" value="Unassembled WGS sequence"/>
</dbReference>
<evidence type="ECO:0000256" key="1">
    <source>
        <dbReference type="ARBA" id="ARBA00007072"/>
    </source>
</evidence>
<keyword evidence="5 6" id="KW-0624">Polysaccharide degradation</keyword>
<evidence type="ECO:0000259" key="9">
    <source>
        <dbReference type="Pfam" id="PF00759"/>
    </source>
</evidence>
<dbReference type="InterPro" id="IPR033126">
    <property type="entry name" value="Glyco_hydro_9_Asp/Glu_AS"/>
</dbReference>
<dbReference type="PANTHER" id="PTHR22298">
    <property type="entry name" value="ENDO-1,4-BETA-GLUCANASE"/>
    <property type="match status" value="1"/>
</dbReference>
<dbReference type="InterPro" id="IPR008928">
    <property type="entry name" value="6-hairpin_glycosidase_sf"/>
</dbReference>
<evidence type="ECO:0000256" key="5">
    <source>
        <dbReference type="ARBA" id="ARBA00023326"/>
    </source>
</evidence>
<accession>A0A2M9CRG0</accession>
<name>A0A2M9CRG0_9BACT</name>
<evidence type="ECO:0000256" key="6">
    <source>
        <dbReference type="PROSITE-ProRule" id="PRU10059"/>
    </source>
</evidence>
<dbReference type="Pfam" id="PF02927">
    <property type="entry name" value="CelD_N"/>
    <property type="match status" value="1"/>
</dbReference>
<evidence type="ECO:0000313" key="12">
    <source>
        <dbReference type="Proteomes" id="UP000230000"/>
    </source>
</evidence>
<dbReference type="Gene3D" id="2.60.40.10">
    <property type="entry name" value="Immunoglobulins"/>
    <property type="match status" value="1"/>
</dbReference>
<dbReference type="InterPro" id="IPR004197">
    <property type="entry name" value="Cellulase_Ig-like"/>
</dbReference>
<keyword evidence="8" id="KW-0136">Cellulose degradation</keyword>
<dbReference type="InterPro" id="IPR012341">
    <property type="entry name" value="6hp_glycosidase-like_sf"/>
</dbReference>
<dbReference type="EC" id="3.2.1.4" evidence="8"/>
<feature type="active site" evidence="6">
    <location>
        <position position="485"/>
    </location>
</feature>
<dbReference type="InterPro" id="IPR001701">
    <property type="entry name" value="Glyco_hydro_9"/>
</dbReference>
<dbReference type="Pfam" id="PF00759">
    <property type="entry name" value="Glyco_hydro_9"/>
    <property type="match status" value="1"/>
</dbReference>
<dbReference type="GO" id="GO:0008810">
    <property type="term" value="F:cellulase activity"/>
    <property type="evidence" value="ECO:0007669"/>
    <property type="project" value="UniProtKB-EC"/>
</dbReference>
<evidence type="ECO:0000256" key="3">
    <source>
        <dbReference type="ARBA" id="ARBA00023277"/>
    </source>
</evidence>
<dbReference type="InterPro" id="IPR013783">
    <property type="entry name" value="Ig-like_fold"/>
</dbReference>
<evidence type="ECO:0000259" key="10">
    <source>
        <dbReference type="Pfam" id="PF02927"/>
    </source>
</evidence>
<feature type="active site" evidence="7">
    <location>
        <position position="537"/>
    </location>
</feature>
<feature type="domain" description="Glycoside hydrolase family 9" evidence="9">
    <location>
        <begin position="94"/>
        <end position="549"/>
    </location>
</feature>
<keyword evidence="4 6" id="KW-0326">Glycosidase</keyword>
<evidence type="ECO:0000256" key="8">
    <source>
        <dbReference type="RuleBase" id="RU361166"/>
    </source>
</evidence>
<dbReference type="AlphaFoldDB" id="A0A2M9CRG0"/>
<evidence type="ECO:0000256" key="7">
    <source>
        <dbReference type="PROSITE-ProRule" id="PRU10060"/>
    </source>
</evidence>
<comment type="similarity">
    <text evidence="1 6 8">Belongs to the glycosyl hydrolase 9 (cellulase E) family.</text>
</comment>
<dbReference type="EMBL" id="PGFG01000001">
    <property type="protein sequence ID" value="PJJ74479.1"/>
    <property type="molecule type" value="Genomic_DNA"/>
</dbReference>
<proteinExistence type="inferred from homology"/>
<dbReference type="Gene3D" id="1.50.10.10">
    <property type="match status" value="1"/>
</dbReference>
<dbReference type="InterPro" id="IPR018221">
    <property type="entry name" value="Glyco_hydro_9_His_AS"/>
</dbReference>
<evidence type="ECO:0000256" key="2">
    <source>
        <dbReference type="ARBA" id="ARBA00022801"/>
    </source>
</evidence>
<protein>
    <recommendedName>
        <fullName evidence="8">Endoglucanase</fullName>
        <ecNumber evidence="8">3.2.1.4</ecNumber>
    </recommendedName>
</protein>
<sequence>MCTNQVGYELQGKKIAVVVLPVSEKSSPVHAYLIDAEGEDTLWQGISQPPVADIYTGRLSAIIDFSSFHRAGKYRLCLPTGGCSAPFVVAEDPYAQLGTAVLKAYYFLRCSAALLPEYAGKWARAAGHPDTVVYIHPSAASAGRPVGSTIAAPGGWYDAGDYNKYIVNSGITMATLMDAYEDQPAYWDTLNTHIPETGNGIPDILNEILWNLRWMLAMQDPQDGGVYHKLTSAEFDGFEMPSADHSLRFVVQKSTAATLDFAAVMAQASRILQAWKRQLPGLADSCLHAAEKAWEWALQHPAILYDQHKMNQQFHPPITTGAYGDNHLQDEWCWAAAELWLTTGNERYKSRMYALAELQPTVPTWSDVRTLAYFSLFRFQRLHAGKYADFYARLQKQFLHLADSLLHHPFAAFATVMGGRRSDFVWGSNAVAANQGMVLLYAWKLTRNSQYRQAAAGNLDYLLGRNATGYSFVTGFGTRSPMHPHHRPSVADGVREPVPGLLVGGPNPAMQDHCNGYPSLAADEAYVDDNCAYACNEIAINWNAPLVYLVNMLRAERN</sequence>
<keyword evidence="2 6" id="KW-0378">Hydrolase</keyword>
<dbReference type="InterPro" id="IPR014756">
    <property type="entry name" value="Ig_E-set"/>
</dbReference>
<organism evidence="11 12">
    <name type="scientific">Thermoflavifilum aggregans</name>
    <dbReference type="NCBI Taxonomy" id="454188"/>
    <lineage>
        <taxon>Bacteria</taxon>
        <taxon>Pseudomonadati</taxon>
        <taxon>Bacteroidota</taxon>
        <taxon>Chitinophagia</taxon>
        <taxon>Chitinophagales</taxon>
        <taxon>Chitinophagaceae</taxon>
        <taxon>Thermoflavifilum</taxon>
    </lineage>
</organism>
<evidence type="ECO:0000313" key="11">
    <source>
        <dbReference type="EMBL" id="PJJ74479.1"/>
    </source>
</evidence>
<dbReference type="SUPFAM" id="SSF48208">
    <property type="entry name" value="Six-hairpin glycosidases"/>
    <property type="match status" value="1"/>
</dbReference>
<feature type="active site" evidence="7">
    <location>
        <position position="528"/>
    </location>
</feature>
<dbReference type="PROSITE" id="PS00592">
    <property type="entry name" value="GH9_2"/>
    <property type="match status" value="1"/>
</dbReference>